<dbReference type="GeneID" id="85351746"/>
<organism evidence="1 2">
    <name type="scientific">Armillaria tabescens</name>
    <name type="common">Ringless honey mushroom</name>
    <name type="synonym">Agaricus tabescens</name>
    <dbReference type="NCBI Taxonomy" id="1929756"/>
    <lineage>
        <taxon>Eukaryota</taxon>
        <taxon>Fungi</taxon>
        <taxon>Dikarya</taxon>
        <taxon>Basidiomycota</taxon>
        <taxon>Agaricomycotina</taxon>
        <taxon>Agaricomycetes</taxon>
        <taxon>Agaricomycetidae</taxon>
        <taxon>Agaricales</taxon>
        <taxon>Marasmiineae</taxon>
        <taxon>Physalacriaceae</taxon>
        <taxon>Desarmillaria</taxon>
    </lineage>
</organism>
<dbReference type="RefSeq" id="XP_060322783.1">
    <property type="nucleotide sequence ID" value="XM_060468198.1"/>
</dbReference>
<proteinExistence type="predicted"/>
<sequence>MCYCCRLNLVSRPRLTNDFIFRDMTTGDLLRVARTNTRNYNAVGDFMRRTYSVSKLLRPFFSENDVPRFVAAQRKSGTMIIGSIALSYFTWDAYINSDLDLLVNRANVVHMRGFLISMGYALDNRMVVRTLLEAAHDDAPIDLRFPTLGKSVKSIESIETYRSTSSDRVVRLVMCVREEIEVILGLHSTCTMNFITHARAYPLYPRATLDYHASTSCFTTDERELEAQVKYRQRGWVPIPCFIIDGDVIHDSTLDFPDVDRFVGDRYMLRWVLGKERSVEALG</sequence>
<dbReference type="EMBL" id="JAUEPS010000102">
    <property type="protein sequence ID" value="KAK0437962.1"/>
    <property type="molecule type" value="Genomic_DNA"/>
</dbReference>
<dbReference type="Proteomes" id="UP001175211">
    <property type="component" value="Unassembled WGS sequence"/>
</dbReference>
<keyword evidence="2" id="KW-1185">Reference proteome</keyword>
<dbReference type="AlphaFoldDB" id="A0AA39J879"/>
<reference evidence="1" key="1">
    <citation type="submission" date="2023-06" db="EMBL/GenBank/DDBJ databases">
        <authorList>
            <consortium name="Lawrence Berkeley National Laboratory"/>
            <person name="Ahrendt S."/>
            <person name="Sahu N."/>
            <person name="Indic B."/>
            <person name="Wong-Bajracharya J."/>
            <person name="Merenyi Z."/>
            <person name="Ke H.-M."/>
            <person name="Monk M."/>
            <person name="Kocsube S."/>
            <person name="Drula E."/>
            <person name="Lipzen A."/>
            <person name="Balint B."/>
            <person name="Henrissat B."/>
            <person name="Andreopoulos B."/>
            <person name="Martin F.M."/>
            <person name="Harder C.B."/>
            <person name="Rigling D."/>
            <person name="Ford K.L."/>
            <person name="Foster G.D."/>
            <person name="Pangilinan J."/>
            <person name="Papanicolaou A."/>
            <person name="Barry K."/>
            <person name="LaButti K."/>
            <person name="Viragh M."/>
            <person name="Koriabine M."/>
            <person name="Yan M."/>
            <person name="Riley R."/>
            <person name="Champramary S."/>
            <person name="Plett K.L."/>
            <person name="Tsai I.J."/>
            <person name="Slot J."/>
            <person name="Sipos G."/>
            <person name="Plett J."/>
            <person name="Nagy L.G."/>
            <person name="Grigoriev I.V."/>
        </authorList>
    </citation>
    <scope>NUCLEOTIDE SEQUENCE</scope>
    <source>
        <strain evidence="1">CCBAS 213</strain>
    </source>
</reference>
<evidence type="ECO:0000313" key="2">
    <source>
        <dbReference type="Proteomes" id="UP001175211"/>
    </source>
</evidence>
<comment type="caution">
    <text evidence="1">The sequence shown here is derived from an EMBL/GenBank/DDBJ whole genome shotgun (WGS) entry which is preliminary data.</text>
</comment>
<evidence type="ECO:0000313" key="1">
    <source>
        <dbReference type="EMBL" id="KAK0437962.1"/>
    </source>
</evidence>
<protein>
    <submittedName>
        <fullName evidence="1">Uncharacterized protein</fullName>
    </submittedName>
</protein>
<gene>
    <name evidence="1" type="ORF">EV420DRAFT_1280297</name>
</gene>
<name>A0AA39J879_ARMTA</name>
<accession>A0AA39J879</accession>